<dbReference type="EMBL" id="QNQT01000001">
    <property type="protein sequence ID" value="RDU38293.1"/>
    <property type="molecule type" value="Genomic_DNA"/>
</dbReference>
<dbReference type="InterPro" id="IPR027417">
    <property type="entry name" value="P-loop_NTPase"/>
</dbReference>
<dbReference type="Proteomes" id="UP000257144">
    <property type="component" value="Unassembled WGS sequence"/>
</dbReference>
<dbReference type="PROSITE" id="PS50929">
    <property type="entry name" value="ABC_TM1F"/>
    <property type="match status" value="1"/>
</dbReference>
<dbReference type="GO" id="GO:0005886">
    <property type="term" value="C:plasma membrane"/>
    <property type="evidence" value="ECO:0007669"/>
    <property type="project" value="UniProtKB-SubCell"/>
</dbReference>
<feature type="domain" description="ABC transporter" evidence="10">
    <location>
        <begin position="335"/>
        <end position="568"/>
    </location>
</feature>
<sequence length="583" mass="65577">MQSFRWIWGYLKEYRFRFFLGLALALVVTSLNLVNPLFAGKIIDKVIFGKQQELLWPFIGAMIGATVLKTVIRYTYQIQFERISQNTIFRIRKELYDRLNKLDFQFYDKTKTGDIMARMTGDMEMVRAFSAWSIYMIFENATILLFAVGFMFYIHPQLALVMMLVTPIIGFFAYKMTFAVGPTFSEIRTQFAKLNSVVQENISGNRVVKAFAKEEYEIRKFTAENEGYKEKSLASAKVWEKFLPVLDSLAGLFTVVMILVGGIMVINGSLTIGELATFNGLIWALNNPMRMAGWLINDVQRFNASAKKVEELMKTTPAIANDGKKLNGEALKGYVEFSQVSFSYGDEDVLRDISFKASPGQTVGIIGATGSGKSTLVNLLSRFYDADSGEVKVDSIDVKDWDLYKLRASMAMVMQDIFLFSDTIEGNIAYGNPEATLEEVKAAAKMAEADDFIQSLPEGYDTIVGERGVGLSGGQKQRIALARALLKNPSILILDDTTSAVDMETELKIQETLKAILKQKTCFIIAHRISSVKEADLILVMENGQIIERGTHEELLSKKGYYSKVFRNQHNSFHGQDAEKEVV</sequence>
<dbReference type="GO" id="GO:0005524">
    <property type="term" value="F:ATP binding"/>
    <property type="evidence" value="ECO:0007669"/>
    <property type="project" value="UniProtKB-KW"/>
</dbReference>
<evidence type="ECO:0000256" key="3">
    <source>
        <dbReference type="ARBA" id="ARBA00022475"/>
    </source>
</evidence>
<dbReference type="GO" id="GO:0015421">
    <property type="term" value="F:ABC-type oligopeptide transporter activity"/>
    <property type="evidence" value="ECO:0007669"/>
    <property type="project" value="TreeGrafter"/>
</dbReference>
<reference evidence="12 13" key="1">
    <citation type="submission" date="2018-07" db="EMBL/GenBank/DDBJ databases">
        <title>Bacillus sp. YLB-04 draft genome sequence.</title>
        <authorList>
            <person name="Yu L."/>
            <person name="Tang X."/>
        </authorList>
    </citation>
    <scope>NUCLEOTIDE SEQUENCE [LARGE SCALE GENOMIC DNA]</scope>
    <source>
        <strain evidence="12 13">YLB-04</strain>
    </source>
</reference>
<keyword evidence="4 9" id="KW-0812">Transmembrane</keyword>
<feature type="domain" description="ABC transmembrane type-1" evidence="11">
    <location>
        <begin position="19"/>
        <end position="301"/>
    </location>
</feature>
<evidence type="ECO:0000256" key="1">
    <source>
        <dbReference type="ARBA" id="ARBA00004651"/>
    </source>
</evidence>
<dbReference type="InterPro" id="IPR036640">
    <property type="entry name" value="ABC1_TM_sf"/>
</dbReference>
<dbReference type="InterPro" id="IPR003593">
    <property type="entry name" value="AAA+_ATPase"/>
</dbReference>
<dbReference type="Pfam" id="PF00005">
    <property type="entry name" value="ABC_tran"/>
    <property type="match status" value="1"/>
</dbReference>
<gene>
    <name evidence="12" type="ORF">DRW41_01615</name>
</gene>
<feature type="transmembrane region" description="Helical" evidence="9">
    <location>
        <begin position="160"/>
        <end position="180"/>
    </location>
</feature>
<evidence type="ECO:0000256" key="6">
    <source>
        <dbReference type="ARBA" id="ARBA00022840"/>
    </source>
</evidence>
<dbReference type="RefSeq" id="WP_115450217.1">
    <property type="nucleotide sequence ID" value="NZ_QNQT01000001.1"/>
</dbReference>
<evidence type="ECO:0000256" key="5">
    <source>
        <dbReference type="ARBA" id="ARBA00022741"/>
    </source>
</evidence>
<proteinExistence type="predicted"/>
<dbReference type="GO" id="GO:0016887">
    <property type="term" value="F:ATP hydrolysis activity"/>
    <property type="evidence" value="ECO:0007669"/>
    <property type="project" value="InterPro"/>
</dbReference>
<dbReference type="PROSITE" id="PS00211">
    <property type="entry name" value="ABC_TRANSPORTER_1"/>
    <property type="match status" value="1"/>
</dbReference>
<dbReference type="SUPFAM" id="SSF52540">
    <property type="entry name" value="P-loop containing nucleoside triphosphate hydrolases"/>
    <property type="match status" value="1"/>
</dbReference>
<organism evidence="12 13">
    <name type="scientific">Neobacillus piezotolerans</name>
    <dbReference type="NCBI Taxonomy" id="2259171"/>
    <lineage>
        <taxon>Bacteria</taxon>
        <taxon>Bacillati</taxon>
        <taxon>Bacillota</taxon>
        <taxon>Bacilli</taxon>
        <taxon>Bacillales</taxon>
        <taxon>Bacillaceae</taxon>
        <taxon>Neobacillus</taxon>
    </lineage>
</organism>
<keyword evidence="3" id="KW-1003">Cell membrane</keyword>
<protein>
    <submittedName>
        <fullName evidence="12">ABC transporter ATP-binding protein</fullName>
    </submittedName>
</protein>
<evidence type="ECO:0000259" key="11">
    <source>
        <dbReference type="PROSITE" id="PS50929"/>
    </source>
</evidence>
<evidence type="ECO:0000256" key="2">
    <source>
        <dbReference type="ARBA" id="ARBA00022448"/>
    </source>
</evidence>
<name>A0A3D8GUY7_9BACI</name>
<comment type="caution">
    <text evidence="12">The sequence shown here is derived from an EMBL/GenBank/DDBJ whole genome shotgun (WGS) entry which is preliminary data.</text>
</comment>
<keyword evidence="6 12" id="KW-0067">ATP-binding</keyword>
<keyword evidence="5" id="KW-0547">Nucleotide-binding</keyword>
<feature type="transmembrane region" description="Helical" evidence="9">
    <location>
        <begin position="55"/>
        <end position="76"/>
    </location>
</feature>
<dbReference type="Gene3D" id="1.20.1560.10">
    <property type="entry name" value="ABC transporter type 1, transmembrane domain"/>
    <property type="match status" value="1"/>
</dbReference>
<feature type="transmembrane region" description="Helical" evidence="9">
    <location>
        <begin position="245"/>
        <end position="266"/>
    </location>
</feature>
<dbReference type="Pfam" id="PF00664">
    <property type="entry name" value="ABC_membrane"/>
    <property type="match status" value="1"/>
</dbReference>
<dbReference type="InterPro" id="IPR017871">
    <property type="entry name" value="ABC_transporter-like_CS"/>
</dbReference>
<evidence type="ECO:0000256" key="8">
    <source>
        <dbReference type="ARBA" id="ARBA00023136"/>
    </source>
</evidence>
<dbReference type="InterPro" id="IPR003439">
    <property type="entry name" value="ABC_transporter-like_ATP-bd"/>
</dbReference>
<keyword evidence="2" id="KW-0813">Transport</keyword>
<dbReference type="OrthoDB" id="9770415at2"/>
<dbReference type="FunFam" id="3.40.50.300:FF:000221">
    <property type="entry name" value="Multidrug ABC transporter ATP-binding protein"/>
    <property type="match status" value="1"/>
</dbReference>
<dbReference type="PANTHER" id="PTHR43394:SF1">
    <property type="entry name" value="ATP-BINDING CASSETTE SUB-FAMILY B MEMBER 10, MITOCHONDRIAL"/>
    <property type="match status" value="1"/>
</dbReference>
<dbReference type="PROSITE" id="PS50893">
    <property type="entry name" value="ABC_TRANSPORTER_2"/>
    <property type="match status" value="1"/>
</dbReference>
<dbReference type="SUPFAM" id="SSF90123">
    <property type="entry name" value="ABC transporter transmembrane region"/>
    <property type="match status" value="1"/>
</dbReference>
<dbReference type="InterPro" id="IPR011527">
    <property type="entry name" value="ABC1_TM_dom"/>
</dbReference>
<keyword evidence="8 9" id="KW-0472">Membrane</keyword>
<dbReference type="PANTHER" id="PTHR43394">
    <property type="entry name" value="ATP-DEPENDENT PERMEASE MDL1, MITOCHONDRIAL"/>
    <property type="match status" value="1"/>
</dbReference>
<keyword evidence="7 9" id="KW-1133">Transmembrane helix</keyword>
<evidence type="ECO:0000256" key="4">
    <source>
        <dbReference type="ARBA" id="ARBA00022692"/>
    </source>
</evidence>
<comment type="subcellular location">
    <subcellularLocation>
        <location evidence="1">Cell membrane</location>
        <topology evidence="1">Multi-pass membrane protein</topology>
    </subcellularLocation>
</comment>
<evidence type="ECO:0000313" key="13">
    <source>
        <dbReference type="Proteomes" id="UP000257144"/>
    </source>
</evidence>
<evidence type="ECO:0000256" key="7">
    <source>
        <dbReference type="ARBA" id="ARBA00022989"/>
    </source>
</evidence>
<dbReference type="SMART" id="SM00382">
    <property type="entry name" value="AAA"/>
    <property type="match status" value="1"/>
</dbReference>
<feature type="transmembrane region" description="Helical" evidence="9">
    <location>
        <begin position="132"/>
        <end position="154"/>
    </location>
</feature>
<evidence type="ECO:0000259" key="10">
    <source>
        <dbReference type="PROSITE" id="PS50893"/>
    </source>
</evidence>
<dbReference type="CDD" id="cd18542">
    <property type="entry name" value="ABC_6TM_YknU_like"/>
    <property type="match status" value="1"/>
</dbReference>
<evidence type="ECO:0000256" key="9">
    <source>
        <dbReference type="SAM" id="Phobius"/>
    </source>
</evidence>
<dbReference type="InterPro" id="IPR039421">
    <property type="entry name" value="Type_1_exporter"/>
</dbReference>
<accession>A0A3D8GUY7</accession>
<evidence type="ECO:0000313" key="12">
    <source>
        <dbReference type="EMBL" id="RDU38293.1"/>
    </source>
</evidence>
<keyword evidence="13" id="KW-1185">Reference proteome</keyword>
<dbReference type="Gene3D" id="3.40.50.300">
    <property type="entry name" value="P-loop containing nucleotide triphosphate hydrolases"/>
    <property type="match status" value="1"/>
</dbReference>
<dbReference type="AlphaFoldDB" id="A0A3D8GUY7"/>